<dbReference type="SMART" id="SM00220">
    <property type="entry name" value="S_TKc"/>
    <property type="match status" value="1"/>
</dbReference>
<protein>
    <recommendedName>
        <fullName evidence="5">Protein kinase domain-containing protein</fullName>
    </recommendedName>
</protein>
<dbReference type="Proteomes" id="UP000294933">
    <property type="component" value="Unassembled WGS sequence"/>
</dbReference>
<keyword evidence="2" id="KW-0547">Nucleotide-binding</keyword>
<evidence type="ECO:0000313" key="6">
    <source>
        <dbReference type="EMBL" id="TDL23911.1"/>
    </source>
</evidence>
<evidence type="ECO:0000256" key="2">
    <source>
        <dbReference type="ARBA" id="ARBA00022741"/>
    </source>
</evidence>
<dbReference type="EMBL" id="ML170168">
    <property type="protein sequence ID" value="TDL23911.1"/>
    <property type="molecule type" value="Genomic_DNA"/>
</dbReference>
<dbReference type="InterPro" id="IPR011009">
    <property type="entry name" value="Kinase-like_dom_sf"/>
</dbReference>
<dbReference type="Gene3D" id="1.10.510.10">
    <property type="entry name" value="Transferase(Phosphotransferase) domain 1"/>
    <property type="match status" value="1"/>
</dbReference>
<dbReference type="GO" id="GO:0005524">
    <property type="term" value="F:ATP binding"/>
    <property type="evidence" value="ECO:0007669"/>
    <property type="project" value="UniProtKB-KW"/>
</dbReference>
<keyword evidence="4" id="KW-0067">ATP-binding</keyword>
<reference evidence="6 7" key="1">
    <citation type="submission" date="2018-06" db="EMBL/GenBank/DDBJ databases">
        <title>A transcriptomic atlas of mushroom development highlights an independent origin of complex multicellularity.</title>
        <authorList>
            <consortium name="DOE Joint Genome Institute"/>
            <person name="Krizsan K."/>
            <person name="Almasi E."/>
            <person name="Merenyi Z."/>
            <person name="Sahu N."/>
            <person name="Viragh M."/>
            <person name="Koszo T."/>
            <person name="Mondo S."/>
            <person name="Kiss B."/>
            <person name="Balint B."/>
            <person name="Kues U."/>
            <person name="Barry K."/>
            <person name="Hegedus J.C."/>
            <person name="Henrissat B."/>
            <person name="Johnson J."/>
            <person name="Lipzen A."/>
            <person name="Ohm R."/>
            <person name="Nagy I."/>
            <person name="Pangilinan J."/>
            <person name="Yan J."/>
            <person name="Xiong Y."/>
            <person name="Grigoriev I.V."/>
            <person name="Hibbett D.S."/>
            <person name="Nagy L.G."/>
        </authorList>
    </citation>
    <scope>NUCLEOTIDE SEQUENCE [LARGE SCALE GENOMIC DNA]</scope>
    <source>
        <strain evidence="6 7">SZMC22713</strain>
    </source>
</reference>
<evidence type="ECO:0000256" key="1">
    <source>
        <dbReference type="ARBA" id="ARBA00022679"/>
    </source>
</evidence>
<organism evidence="6 7">
    <name type="scientific">Rickenella mellea</name>
    <dbReference type="NCBI Taxonomy" id="50990"/>
    <lineage>
        <taxon>Eukaryota</taxon>
        <taxon>Fungi</taxon>
        <taxon>Dikarya</taxon>
        <taxon>Basidiomycota</taxon>
        <taxon>Agaricomycotina</taxon>
        <taxon>Agaricomycetes</taxon>
        <taxon>Hymenochaetales</taxon>
        <taxon>Rickenellaceae</taxon>
        <taxon>Rickenella</taxon>
    </lineage>
</organism>
<evidence type="ECO:0000259" key="5">
    <source>
        <dbReference type="PROSITE" id="PS50011"/>
    </source>
</evidence>
<name>A0A4Y7Q9D7_9AGAM</name>
<evidence type="ECO:0000256" key="4">
    <source>
        <dbReference type="ARBA" id="ARBA00022840"/>
    </source>
</evidence>
<dbReference type="VEuPathDB" id="FungiDB:BD410DRAFT_720197"/>
<evidence type="ECO:0000256" key="3">
    <source>
        <dbReference type="ARBA" id="ARBA00022777"/>
    </source>
</evidence>
<dbReference type="Pfam" id="PF00069">
    <property type="entry name" value="Pkinase"/>
    <property type="match status" value="1"/>
</dbReference>
<keyword evidence="1" id="KW-0808">Transferase</keyword>
<evidence type="ECO:0000313" key="7">
    <source>
        <dbReference type="Proteomes" id="UP000294933"/>
    </source>
</evidence>
<sequence>MLQERGYRLRPRYRPGWKPSWTDTDIHPVYCEDSFTIIHWKILDATRISDGKTVIIKRVPVDSPEGDIAQFLSSPERLLDERNHTVPIFDRFRDDSVPDSEFIVMPLLRLATDPPFAVVSEIVELVRQTLEGLVYMHEQGVAHRDFSWLNIMLDASPMYPTGFHAQMKFLDPTGIHSVRETRRCDLNTVKYYIVDFGLSVRFEESDMVRLVTGVAAQDRNVPELSTSTPYDPFMVDIFTLGNFYLETLIASYSNLNFLTPLAIAMTKRDPKERPTAVEASNLFKDAVENLPGYKLRWRVRDPDDTVISSVISDAQSALREIMYQIKLFLGVSQSNSQLLHWSMSDYSVGNPGNHSSNPTDG</sequence>
<feature type="domain" description="Protein kinase" evidence="5">
    <location>
        <begin position="1"/>
        <end position="361"/>
    </location>
</feature>
<dbReference type="OrthoDB" id="5987198at2759"/>
<dbReference type="PROSITE" id="PS50011">
    <property type="entry name" value="PROTEIN_KINASE_DOM"/>
    <property type="match status" value="1"/>
</dbReference>
<accession>A0A4Y7Q9D7</accession>
<dbReference type="STRING" id="50990.A0A4Y7Q9D7"/>
<dbReference type="PANTHER" id="PTHR11042">
    <property type="entry name" value="EUKARYOTIC TRANSLATION INITIATION FACTOR 2-ALPHA KINASE EIF2-ALPHA KINASE -RELATED"/>
    <property type="match status" value="1"/>
</dbReference>
<keyword evidence="7" id="KW-1185">Reference proteome</keyword>
<gene>
    <name evidence="6" type="ORF">BD410DRAFT_720197</name>
</gene>
<dbReference type="GO" id="GO:0005634">
    <property type="term" value="C:nucleus"/>
    <property type="evidence" value="ECO:0007669"/>
    <property type="project" value="TreeGrafter"/>
</dbReference>
<dbReference type="InterPro" id="IPR000719">
    <property type="entry name" value="Prot_kinase_dom"/>
</dbReference>
<dbReference type="GO" id="GO:0004672">
    <property type="term" value="F:protein kinase activity"/>
    <property type="evidence" value="ECO:0007669"/>
    <property type="project" value="InterPro"/>
</dbReference>
<keyword evidence="3" id="KW-0418">Kinase</keyword>
<proteinExistence type="predicted"/>
<dbReference type="SUPFAM" id="SSF56112">
    <property type="entry name" value="Protein kinase-like (PK-like)"/>
    <property type="match status" value="1"/>
</dbReference>
<dbReference type="InterPro" id="IPR050339">
    <property type="entry name" value="CC_SR_Kinase"/>
</dbReference>
<dbReference type="AlphaFoldDB" id="A0A4Y7Q9D7"/>
<dbReference type="GO" id="GO:0005737">
    <property type="term" value="C:cytoplasm"/>
    <property type="evidence" value="ECO:0007669"/>
    <property type="project" value="TreeGrafter"/>
</dbReference>